<dbReference type="PROSITE" id="PS51375">
    <property type="entry name" value="PPR"/>
    <property type="match status" value="7"/>
</dbReference>
<dbReference type="PANTHER" id="PTHR47926">
    <property type="entry name" value="PENTATRICOPEPTIDE REPEAT-CONTAINING PROTEIN"/>
    <property type="match status" value="1"/>
</dbReference>
<dbReference type="GO" id="GO:0003723">
    <property type="term" value="F:RNA binding"/>
    <property type="evidence" value="ECO:0007669"/>
    <property type="project" value="InterPro"/>
</dbReference>
<evidence type="ECO:0000256" key="1">
    <source>
        <dbReference type="ARBA" id="ARBA00022737"/>
    </source>
</evidence>
<dbReference type="Pfam" id="PF13041">
    <property type="entry name" value="PPR_2"/>
    <property type="match status" value="4"/>
</dbReference>
<dbReference type="AlphaFoldDB" id="A0A8T2T7R8"/>
<dbReference type="OrthoDB" id="509099at2759"/>
<evidence type="ECO:0000313" key="3">
    <source>
        <dbReference type="EMBL" id="KAH7404979.1"/>
    </source>
</evidence>
<feature type="repeat" description="PPR" evidence="2">
    <location>
        <begin position="425"/>
        <end position="459"/>
    </location>
</feature>
<dbReference type="Proteomes" id="UP000825935">
    <property type="component" value="Chromosome 15"/>
</dbReference>
<protein>
    <recommendedName>
        <fullName evidence="5">Pentatricopeptide repeat-containing protein</fullName>
    </recommendedName>
</protein>
<dbReference type="NCBIfam" id="TIGR00756">
    <property type="entry name" value="PPR"/>
    <property type="match status" value="5"/>
</dbReference>
<comment type="caution">
    <text evidence="3">The sequence shown here is derived from an EMBL/GenBank/DDBJ whole genome shotgun (WGS) entry which is preliminary data.</text>
</comment>
<evidence type="ECO:0000313" key="4">
    <source>
        <dbReference type="Proteomes" id="UP000825935"/>
    </source>
</evidence>
<evidence type="ECO:0000256" key="2">
    <source>
        <dbReference type="PROSITE-ProRule" id="PRU00708"/>
    </source>
</evidence>
<gene>
    <name evidence="3" type="ORF">KP509_15G051800</name>
</gene>
<dbReference type="FunFam" id="1.25.40.10:FF:000344">
    <property type="entry name" value="Pentatricopeptide repeat-containing protein"/>
    <property type="match status" value="1"/>
</dbReference>
<dbReference type="GO" id="GO:0009451">
    <property type="term" value="P:RNA modification"/>
    <property type="evidence" value="ECO:0007669"/>
    <property type="project" value="InterPro"/>
</dbReference>
<feature type="repeat" description="PPR" evidence="2">
    <location>
        <begin position="324"/>
        <end position="358"/>
    </location>
</feature>
<dbReference type="InterPro" id="IPR002885">
    <property type="entry name" value="PPR_rpt"/>
</dbReference>
<feature type="repeat" description="PPR" evidence="2">
    <location>
        <begin position="223"/>
        <end position="257"/>
    </location>
</feature>
<dbReference type="InterPro" id="IPR046960">
    <property type="entry name" value="PPR_At4g14850-like_plant"/>
</dbReference>
<keyword evidence="1" id="KW-0677">Repeat</keyword>
<keyword evidence="4" id="KW-1185">Reference proteome</keyword>
<reference evidence="3" key="1">
    <citation type="submission" date="2021-08" db="EMBL/GenBank/DDBJ databases">
        <title>WGS assembly of Ceratopteris richardii.</title>
        <authorList>
            <person name="Marchant D.B."/>
            <person name="Chen G."/>
            <person name="Jenkins J."/>
            <person name="Shu S."/>
            <person name="Leebens-Mack J."/>
            <person name="Grimwood J."/>
            <person name="Schmutz J."/>
            <person name="Soltis P."/>
            <person name="Soltis D."/>
            <person name="Chen Z.-H."/>
        </authorList>
    </citation>
    <scope>NUCLEOTIDE SEQUENCE</scope>
    <source>
        <strain evidence="3">Whitten #5841</strain>
        <tissue evidence="3">Leaf</tissue>
    </source>
</reference>
<dbReference type="FunFam" id="1.25.40.10:FF:000158">
    <property type="entry name" value="pentatricopeptide repeat-containing protein At2g33680"/>
    <property type="match status" value="1"/>
</dbReference>
<feature type="repeat" description="PPR" evidence="2">
    <location>
        <begin position="359"/>
        <end position="393"/>
    </location>
</feature>
<dbReference type="EMBL" id="CM035420">
    <property type="protein sequence ID" value="KAH7404979.1"/>
    <property type="molecule type" value="Genomic_DNA"/>
</dbReference>
<dbReference type="Gene3D" id="1.25.40.10">
    <property type="entry name" value="Tetratricopeptide repeat domain"/>
    <property type="match status" value="5"/>
</dbReference>
<feature type="repeat" description="PPR" evidence="2">
    <location>
        <begin position="563"/>
        <end position="593"/>
    </location>
</feature>
<feature type="repeat" description="PPR" evidence="2">
    <location>
        <begin position="122"/>
        <end position="156"/>
    </location>
</feature>
<accession>A0A8T2T7R8</accession>
<organism evidence="3 4">
    <name type="scientific">Ceratopteris richardii</name>
    <name type="common">Triangle waterfern</name>
    <dbReference type="NCBI Taxonomy" id="49495"/>
    <lineage>
        <taxon>Eukaryota</taxon>
        <taxon>Viridiplantae</taxon>
        <taxon>Streptophyta</taxon>
        <taxon>Embryophyta</taxon>
        <taxon>Tracheophyta</taxon>
        <taxon>Polypodiopsida</taxon>
        <taxon>Polypodiidae</taxon>
        <taxon>Polypodiales</taxon>
        <taxon>Pteridineae</taxon>
        <taxon>Pteridaceae</taxon>
        <taxon>Parkerioideae</taxon>
        <taxon>Ceratopteris</taxon>
    </lineage>
</organism>
<dbReference type="Pfam" id="PF01535">
    <property type="entry name" value="PPR"/>
    <property type="match status" value="4"/>
</dbReference>
<evidence type="ECO:0008006" key="5">
    <source>
        <dbReference type="Google" id="ProtNLM"/>
    </source>
</evidence>
<feature type="repeat" description="PPR" evidence="2">
    <location>
        <begin position="460"/>
        <end position="494"/>
    </location>
</feature>
<dbReference type="GO" id="GO:0048731">
    <property type="term" value="P:system development"/>
    <property type="evidence" value="ECO:0007669"/>
    <property type="project" value="UniProtKB-ARBA"/>
</dbReference>
<name>A0A8T2T7R8_CERRI</name>
<proteinExistence type="predicted"/>
<sequence length="684" mass="76855">MRTLADTFEIQKLDNKSIKACISAIRADLTYTCPVEGIELSPGQIPSLDLSYGLPSVDGLLSVLRQCRKLKSPSLGLFVHAQCCNHGLESHPSIGNHLVPMFVDCGHLGLAHQVFLRSFRWNEYSWTALIQGFSKSGDVKDALSLFAVMLSDGIDPSAHSYVAVLKCCVELPYIQEGFVAHIGIIEHGADRELHVSNMLLFMYAKYGCTAELHKIFYSMSYRDMFSWSALMVGMIECGLHEEALQTFHQMQNEGVQQDGVIYIHCLNACSDMKLINQGREMHLKLIECGLLNDLSIGNTLIDMYMKCGSVIEAQEVFDRLPFLDVVSWTALMIGYADNGLNKEVLRYLDHMNRKCIAPNELTYTCSLHACAMTGNIGKGFELHNDIVKKGFDIEIPVGDYVVKLYSKCGFLFDAENVFERLMQKDVSTWNSLLTGYSEHGFADETFGQFQKMQIQGISPDIVSWNSLIMSFAEQRSMLSTVNLLLQMQEQGLLPNSMTFATILRSCSDAAALMHGRRVHAQICKSDIIDTVDTNMMTDLFNMYGRCGNMYDANLVFDEFGVRDLISWNALITGYAHQGDIDTVFLLFRRMQDSAQPNSTTFLNVLNACNHMGHLQEAYQYLELMRDGYDLIPSIRHFNCILDLHGRTSNLHNMGVVLEHMPYQPDLPVWNSVANAIATLSASNF</sequence>
<dbReference type="InterPro" id="IPR011990">
    <property type="entry name" value="TPR-like_helical_dom_sf"/>
</dbReference>